<reference evidence="3" key="2">
    <citation type="submission" date="2015-01" db="EMBL/GenBank/DDBJ databases">
        <title>Evolutionary Origins and Diversification of the Mycorrhizal Mutualists.</title>
        <authorList>
            <consortium name="DOE Joint Genome Institute"/>
            <consortium name="Mycorrhizal Genomics Consortium"/>
            <person name="Kohler A."/>
            <person name="Kuo A."/>
            <person name="Nagy L.G."/>
            <person name="Floudas D."/>
            <person name="Copeland A."/>
            <person name="Barry K.W."/>
            <person name="Cichocki N."/>
            <person name="Veneault-Fourrey C."/>
            <person name="LaButti K."/>
            <person name="Lindquist E.A."/>
            <person name="Lipzen A."/>
            <person name="Lundell T."/>
            <person name="Morin E."/>
            <person name="Murat C."/>
            <person name="Riley R."/>
            <person name="Ohm R."/>
            <person name="Sun H."/>
            <person name="Tunlid A."/>
            <person name="Henrissat B."/>
            <person name="Grigoriev I.V."/>
            <person name="Hibbett D.S."/>
            <person name="Martin F."/>
        </authorList>
    </citation>
    <scope>NUCLEOTIDE SEQUENCE [LARGE SCALE GENOMIC DNA]</scope>
    <source>
        <strain evidence="3">MAFF 305830</strain>
    </source>
</reference>
<dbReference type="AlphaFoldDB" id="A0A0C3AUE4"/>
<dbReference type="HOGENOM" id="CLU_055149_0_0_1"/>
<feature type="compositionally biased region" description="Low complexity" evidence="1">
    <location>
        <begin position="188"/>
        <end position="211"/>
    </location>
</feature>
<feature type="compositionally biased region" description="Low complexity" evidence="1">
    <location>
        <begin position="397"/>
        <end position="433"/>
    </location>
</feature>
<gene>
    <name evidence="2" type="ORF">M408DRAFT_16372</name>
</gene>
<dbReference type="STRING" id="933852.A0A0C3AUE4"/>
<evidence type="ECO:0000313" key="3">
    <source>
        <dbReference type="Proteomes" id="UP000054097"/>
    </source>
</evidence>
<dbReference type="Proteomes" id="UP000054097">
    <property type="component" value="Unassembled WGS sequence"/>
</dbReference>
<name>A0A0C3AUE4_SERVB</name>
<feature type="region of interest" description="Disordered" evidence="1">
    <location>
        <begin position="107"/>
        <end position="159"/>
    </location>
</feature>
<organism evidence="2 3">
    <name type="scientific">Serendipita vermifera MAFF 305830</name>
    <dbReference type="NCBI Taxonomy" id="933852"/>
    <lineage>
        <taxon>Eukaryota</taxon>
        <taxon>Fungi</taxon>
        <taxon>Dikarya</taxon>
        <taxon>Basidiomycota</taxon>
        <taxon>Agaricomycotina</taxon>
        <taxon>Agaricomycetes</taxon>
        <taxon>Sebacinales</taxon>
        <taxon>Serendipitaceae</taxon>
        <taxon>Serendipita</taxon>
    </lineage>
</organism>
<evidence type="ECO:0000256" key="1">
    <source>
        <dbReference type="SAM" id="MobiDB-lite"/>
    </source>
</evidence>
<protein>
    <submittedName>
        <fullName evidence="2">Uncharacterized protein</fullName>
    </submittedName>
</protein>
<sequence length="433" mass="43084">MHLRILTKSNLNLFHDSHSSSSAIFERDIESLGAPSLSVSSPNAASTSTLNAHRIPRSKNTEALEMTVPSVLDSAVSALSISEDPGASITVFSPAPTQTIHPLAQTHSGSAIQSPSSLHPQMSPLSATFAHPTTTGPGGIGSLGSASGTSGGSPSPPTMSLLLQGMGMSGLVSASASVSGAASASGFHSGVASPLSSSRAPSPARSASPPAVNTISELTPGAAAAAASSTGSPKSISKDTSVFTSSPIKRPSLPPPASGAAIPSPSMRASNRLSFISYTDLLSSAPIAAQPLSAVLSPGQNEPQTHLVVVDPENSTNALGMTPTTSSGYLPLNGAGGIGSLNVGNAADKVDVDSLGTVGLSTTGEWGREGMGGGLEERLERLWAAEKEMNERGRVRGPGAAGASPSRSTSMAMSSTAGDTPPASTTLATPAAH</sequence>
<dbReference type="OrthoDB" id="2563900at2759"/>
<accession>A0A0C3AUE4</accession>
<evidence type="ECO:0000313" key="2">
    <source>
        <dbReference type="EMBL" id="KIM28175.1"/>
    </source>
</evidence>
<dbReference type="EMBL" id="KN824294">
    <property type="protein sequence ID" value="KIM28175.1"/>
    <property type="molecule type" value="Genomic_DNA"/>
</dbReference>
<feature type="region of interest" description="Disordered" evidence="1">
    <location>
        <begin position="188"/>
        <end position="265"/>
    </location>
</feature>
<proteinExistence type="predicted"/>
<reference evidence="2 3" key="1">
    <citation type="submission" date="2014-04" db="EMBL/GenBank/DDBJ databases">
        <authorList>
            <consortium name="DOE Joint Genome Institute"/>
            <person name="Kuo A."/>
            <person name="Zuccaro A."/>
            <person name="Kohler A."/>
            <person name="Nagy L.G."/>
            <person name="Floudas D."/>
            <person name="Copeland A."/>
            <person name="Barry K.W."/>
            <person name="Cichocki N."/>
            <person name="Veneault-Fourrey C."/>
            <person name="LaButti K."/>
            <person name="Lindquist E.A."/>
            <person name="Lipzen A."/>
            <person name="Lundell T."/>
            <person name="Morin E."/>
            <person name="Murat C."/>
            <person name="Sun H."/>
            <person name="Tunlid A."/>
            <person name="Henrissat B."/>
            <person name="Grigoriev I.V."/>
            <person name="Hibbett D.S."/>
            <person name="Martin F."/>
            <person name="Nordberg H.P."/>
            <person name="Cantor M.N."/>
            <person name="Hua S.X."/>
        </authorList>
    </citation>
    <scope>NUCLEOTIDE SEQUENCE [LARGE SCALE GENOMIC DNA]</scope>
    <source>
        <strain evidence="2 3">MAFF 305830</strain>
    </source>
</reference>
<feature type="compositionally biased region" description="Polar residues" evidence="1">
    <location>
        <begin position="228"/>
        <end position="247"/>
    </location>
</feature>
<feature type="region of interest" description="Disordered" evidence="1">
    <location>
        <begin position="389"/>
        <end position="433"/>
    </location>
</feature>
<keyword evidence="3" id="KW-1185">Reference proteome</keyword>
<feature type="compositionally biased region" description="Polar residues" evidence="1">
    <location>
        <begin position="107"/>
        <end position="126"/>
    </location>
</feature>